<feature type="compositionally biased region" description="Low complexity" evidence="4">
    <location>
        <begin position="195"/>
        <end position="204"/>
    </location>
</feature>
<dbReference type="PANTHER" id="PTHR43392:SF2">
    <property type="entry name" value="AAA-TYPE ATPASE FAMILY PROTEIN _ ANKYRIN REPEAT FAMILY PROTEIN"/>
    <property type="match status" value="1"/>
</dbReference>
<dbReference type="SUPFAM" id="SSF52540">
    <property type="entry name" value="P-loop containing nucleoside triphosphate hydrolases"/>
    <property type="match status" value="5"/>
</dbReference>
<evidence type="ECO:0000256" key="2">
    <source>
        <dbReference type="ARBA" id="ARBA00022741"/>
    </source>
</evidence>
<sequence>MTGAGWDPFAEAERGAAMGRTTVLTTPDGAWWLLNPGQPWLWWRGVGQWRAMSPPMDPGFRATARPSQLPGSAAPQQPMSQPMPQPASQPVAQPQMPQPVPRPMPQAGSLYPEQPGSPYPAVPASQPMQQPGSPYPAVPASQPTQQPGSPYPEAPVSQPFPQPGSLYPQQPASQPFPQQPQFPAPQAFQPPPNAQPTQQFQPVPQQAPPPLPQQSPPPLPQQGPPPLPQQGPPSLPQQPQGPAAVAEPLYGGGHFVRTGEPVAAFFEKAKRVIMWADGIRHAENTAGQANPVILLIGQQHSGQRRLVRSFAPFMKVTEAISESEPVIKTAASLILSAKEQEKSLEAVTRAALTAEFKKTPVLMIENADALLADAGERGSMIDIIVDVAHDQDECSVLVLAGTPAFLKQLTDAAPAVAQRALVYHLPDFEQRAAAEVLLDVLAAERQASMTPQARAGMADLITGGRAHRTMGGARRVEAVIETACQSAIMRSAMPGMVRIDVPDLEELRKAAGNSDRKSAAELLAELNGMVGLDSVKRQVNALVSELQVDERRRAAGLPIPQRSRHLVFTGNPGTAKTTMARVIAELYRELGVLAGGQLVECMRADLVGEYIGETSGKTRKLIEQAYGGVLFIDEAYNLVQGGDEDYGPEAVAELLAQMENHRDDLIVIVAGYPREMSTFLDSNPGLRSRFQTRIEFPDYSNEELARIFQLMAKAQGYELGPDLLAALPVRMSRVNRGKGFANGRSARQLLEATISRQSARLAANPNADVASLNRLVAADIPAPGDTGVRMGAVGRQRNLPELLSELDKMIGLEPVKRRVRSMVAEMDIDRQRRQQGLPISPRSRHLVFTGNPGTAKTTVARLIGEIYRELGVVTSGHVIEAQRSDLVAEYTGQTAPKTRAVCEDALGGILFVDEAYTLVSDKQGDFGGEAVAELLVQMENHRADMIVIVAGYPKLMDDFMEANPGLRSRFANRVEFPDYSNEELAKIFLAMAHDQGYTASGDLVAALPDRIRLIPRGRGFANGRSARQLLEATLTQQAARLAGAGQADAATLNALTAADLPAPDEAGVSQGSGGRRKTLPELLSELDTMIGLEPVKQRVKAMVAEMDIDSKRRAAGMKTAERSRHLVFTGNPGTAKTTVARLIAQIYRELGVVSSGHVVEAQRSDLVAEYLGQTAPKTRAVCESAMGGVLFVDEAYTLVSGTQGDYGPEAVAELLVQMENHRDDLIVIAAGYPKEMDDFMEANPGLRSRFANRVEFPDYSNEELARIFEVMAQGQGYRLAEDLLSALPQRITRIPRGRGFANGRSSRQLLEATITKQSGRLAAAGNVDASVLNLLVAADLPAPEDSGVQQGDGGKRRSLADLLAELDGMIGLAPVKEQVHTLVAETRVDARRRSAGLKVAPRSRHLVFTGNPGTAKTTVARLIAQLFREMGVLSSGHLVETSRPDLIAEYLGQTATKTRAVCEKAIGGVLFIDEAYTLVGATQGDYGPEAIAEILVQMENHRDDLLVIAAGYPADMDRFLDANSGLRSRFGATVNFPDYSNEELTGIFEAMARSQSYLLADDLRAALPAAIAAIDRGVGFANGRSARGLLERTIARQAVRLGGPDVDLDALPDEELQTLHAVDLPA</sequence>
<gene>
    <name evidence="6" type="ORF">BCF44_103610</name>
</gene>
<evidence type="ECO:0000313" key="6">
    <source>
        <dbReference type="EMBL" id="REH52159.1"/>
    </source>
</evidence>
<dbReference type="CDD" id="cd00009">
    <property type="entry name" value="AAA"/>
    <property type="match status" value="4"/>
</dbReference>
<dbReference type="InterPro" id="IPR003959">
    <property type="entry name" value="ATPase_AAA_core"/>
</dbReference>
<feature type="compositionally biased region" description="Pro residues" evidence="4">
    <location>
        <begin position="205"/>
        <end position="236"/>
    </location>
</feature>
<evidence type="ECO:0000256" key="1">
    <source>
        <dbReference type="ARBA" id="ARBA00010378"/>
    </source>
</evidence>
<reference evidence="6 7" key="1">
    <citation type="submission" date="2018-08" db="EMBL/GenBank/DDBJ databases">
        <title>Genomic Encyclopedia of Archaeal and Bacterial Type Strains, Phase II (KMG-II): from individual species to whole genera.</title>
        <authorList>
            <person name="Goeker M."/>
        </authorList>
    </citation>
    <scope>NUCLEOTIDE SEQUENCE [LARGE SCALE GENOMIC DNA]</scope>
    <source>
        <strain evidence="6 7">DSM 45791</strain>
    </source>
</reference>
<keyword evidence="7" id="KW-1185">Reference proteome</keyword>
<dbReference type="SMART" id="SM00382">
    <property type="entry name" value="AAA"/>
    <property type="match status" value="4"/>
</dbReference>
<dbReference type="InterPro" id="IPR003593">
    <property type="entry name" value="AAA+_ATPase"/>
</dbReference>
<feature type="domain" description="AAA+ ATPase" evidence="5">
    <location>
        <begin position="842"/>
        <end position="980"/>
    </location>
</feature>
<proteinExistence type="inferred from homology"/>
<name>A0A3E0I0B5_9PSEU</name>
<comment type="similarity">
    <text evidence="1">Belongs to the CbxX/CfxQ family.</text>
</comment>
<dbReference type="OrthoDB" id="9806903at2"/>
<evidence type="ECO:0000256" key="4">
    <source>
        <dbReference type="SAM" id="MobiDB-lite"/>
    </source>
</evidence>
<keyword evidence="3" id="KW-0067">ATP-binding</keyword>
<dbReference type="PRINTS" id="PR00819">
    <property type="entry name" value="CBXCFQXSUPER"/>
</dbReference>
<dbReference type="GO" id="GO:0016887">
    <property type="term" value="F:ATP hydrolysis activity"/>
    <property type="evidence" value="ECO:0007669"/>
    <property type="project" value="InterPro"/>
</dbReference>
<dbReference type="FunFam" id="3.40.50.300:FF:000216">
    <property type="entry name" value="Type VII secretion ATPase EccA"/>
    <property type="match status" value="4"/>
</dbReference>
<organism evidence="6 7">
    <name type="scientific">Kutzneria buriramensis</name>
    <dbReference type="NCBI Taxonomy" id="1045776"/>
    <lineage>
        <taxon>Bacteria</taxon>
        <taxon>Bacillati</taxon>
        <taxon>Actinomycetota</taxon>
        <taxon>Actinomycetes</taxon>
        <taxon>Pseudonocardiales</taxon>
        <taxon>Pseudonocardiaceae</taxon>
        <taxon>Kutzneria</taxon>
    </lineage>
</organism>
<dbReference type="Pfam" id="PF00004">
    <property type="entry name" value="AAA"/>
    <property type="match status" value="4"/>
</dbReference>
<dbReference type="InterPro" id="IPR027417">
    <property type="entry name" value="P-loop_NTPase"/>
</dbReference>
<dbReference type="PANTHER" id="PTHR43392">
    <property type="entry name" value="AAA-TYPE ATPASE FAMILY PROTEIN / ANKYRIN REPEAT FAMILY PROTEIN"/>
    <property type="match status" value="1"/>
</dbReference>
<dbReference type="GO" id="GO:0005524">
    <property type="term" value="F:ATP binding"/>
    <property type="evidence" value="ECO:0007669"/>
    <property type="project" value="UniProtKB-KW"/>
</dbReference>
<evidence type="ECO:0000313" key="7">
    <source>
        <dbReference type="Proteomes" id="UP000256269"/>
    </source>
</evidence>
<comment type="caution">
    <text evidence="6">The sequence shown here is derived from an EMBL/GenBank/DDBJ whole genome shotgun (WGS) entry which is preliminary data.</text>
</comment>
<dbReference type="Proteomes" id="UP000256269">
    <property type="component" value="Unassembled WGS sequence"/>
</dbReference>
<evidence type="ECO:0000256" key="3">
    <source>
        <dbReference type="ARBA" id="ARBA00022840"/>
    </source>
</evidence>
<accession>A0A3E0I0B5</accession>
<feature type="compositionally biased region" description="Pro residues" evidence="4">
    <location>
        <begin position="177"/>
        <end position="194"/>
    </location>
</feature>
<protein>
    <submittedName>
        <fullName evidence="6">SpoVK/Ycf46/Vps4 family AAA+-type ATPase</fullName>
    </submittedName>
</protein>
<dbReference type="InterPro" id="IPR000641">
    <property type="entry name" value="CbxX/CfxQ"/>
</dbReference>
<dbReference type="EMBL" id="QUNO01000003">
    <property type="protein sequence ID" value="REH52159.1"/>
    <property type="molecule type" value="Genomic_DNA"/>
</dbReference>
<dbReference type="Gene3D" id="3.40.50.300">
    <property type="entry name" value="P-loop containing nucleotide triphosphate hydrolases"/>
    <property type="match status" value="5"/>
</dbReference>
<keyword evidence="2" id="KW-0547">Nucleotide-binding</keyword>
<evidence type="ECO:0000259" key="5">
    <source>
        <dbReference type="SMART" id="SM00382"/>
    </source>
</evidence>
<feature type="compositionally biased region" description="Pro residues" evidence="4">
    <location>
        <begin position="149"/>
        <end position="162"/>
    </location>
</feature>
<feature type="region of interest" description="Disordered" evidence="4">
    <location>
        <begin position="53"/>
        <end position="248"/>
    </location>
</feature>
<feature type="domain" description="AAA+ ATPase" evidence="5">
    <location>
        <begin position="562"/>
        <end position="700"/>
    </location>
</feature>
<dbReference type="Pfam" id="PF17866">
    <property type="entry name" value="AAA_lid_6"/>
    <property type="match status" value="4"/>
</dbReference>
<feature type="domain" description="AAA+ ATPase" evidence="5">
    <location>
        <begin position="1402"/>
        <end position="1540"/>
    </location>
</feature>
<dbReference type="RefSeq" id="WP_116174136.1">
    <property type="nucleotide sequence ID" value="NZ_CP144375.1"/>
</dbReference>
<feature type="domain" description="AAA+ ATPase" evidence="5">
    <location>
        <begin position="1122"/>
        <end position="1260"/>
    </location>
</feature>
<dbReference type="InterPro" id="IPR041627">
    <property type="entry name" value="AAA_lid_6"/>
</dbReference>
<dbReference type="Gene3D" id="1.10.8.60">
    <property type="match status" value="4"/>
</dbReference>
<dbReference type="InterPro" id="IPR050773">
    <property type="entry name" value="CbxX/CfxQ_RuBisCO_ESX"/>
</dbReference>